<keyword evidence="1" id="KW-1133">Transmembrane helix</keyword>
<evidence type="ECO:0000313" key="3">
    <source>
        <dbReference type="Proteomes" id="UP001295684"/>
    </source>
</evidence>
<proteinExistence type="predicted"/>
<feature type="transmembrane region" description="Helical" evidence="1">
    <location>
        <begin position="47"/>
        <end position="69"/>
    </location>
</feature>
<dbReference type="EMBL" id="CAMPGE010029420">
    <property type="protein sequence ID" value="CAI2386887.1"/>
    <property type="molecule type" value="Genomic_DNA"/>
</dbReference>
<feature type="transmembrane region" description="Helical" evidence="1">
    <location>
        <begin position="18"/>
        <end position="41"/>
    </location>
</feature>
<evidence type="ECO:0000256" key="1">
    <source>
        <dbReference type="SAM" id="Phobius"/>
    </source>
</evidence>
<dbReference type="Proteomes" id="UP001295684">
    <property type="component" value="Unassembled WGS sequence"/>
</dbReference>
<keyword evidence="1" id="KW-0812">Transmembrane</keyword>
<dbReference type="AlphaFoldDB" id="A0AAD2DAA9"/>
<reference evidence="2" key="1">
    <citation type="submission" date="2023-07" db="EMBL/GenBank/DDBJ databases">
        <authorList>
            <consortium name="AG Swart"/>
            <person name="Singh M."/>
            <person name="Singh A."/>
            <person name="Seah K."/>
            <person name="Emmerich C."/>
        </authorList>
    </citation>
    <scope>NUCLEOTIDE SEQUENCE</scope>
    <source>
        <strain evidence="2">DP1</strain>
    </source>
</reference>
<comment type="caution">
    <text evidence="2">The sequence shown here is derived from an EMBL/GenBank/DDBJ whole genome shotgun (WGS) entry which is preliminary data.</text>
</comment>
<evidence type="ECO:0000313" key="2">
    <source>
        <dbReference type="EMBL" id="CAI2386887.1"/>
    </source>
</evidence>
<organism evidence="2 3">
    <name type="scientific">Euplotes crassus</name>
    <dbReference type="NCBI Taxonomy" id="5936"/>
    <lineage>
        <taxon>Eukaryota</taxon>
        <taxon>Sar</taxon>
        <taxon>Alveolata</taxon>
        <taxon>Ciliophora</taxon>
        <taxon>Intramacronucleata</taxon>
        <taxon>Spirotrichea</taxon>
        <taxon>Hypotrichia</taxon>
        <taxon>Euplotida</taxon>
        <taxon>Euplotidae</taxon>
        <taxon>Moneuplotes</taxon>
    </lineage>
</organism>
<protein>
    <submittedName>
        <fullName evidence="2">Uncharacterized protein</fullName>
    </submittedName>
</protein>
<gene>
    <name evidence="2" type="ORF">ECRASSUSDP1_LOCUS28512</name>
</gene>
<sequence>MKFGVAFAMCIPTSFRPWILFISSSINLFKFLATILGRFLFTKRGFGASFFSLWASFLFLKALISICYCG</sequence>
<keyword evidence="3" id="KW-1185">Reference proteome</keyword>
<accession>A0AAD2DAA9</accession>
<keyword evidence="1" id="KW-0472">Membrane</keyword>
<name>A0AAD2DAA9_EUPCR</name>